<reference evidence="1 2" key="1">
    <citation type="submission" date="2021-06" db="EMBL/GenBank/DDBJ databases">
        <title>Caerostris extrusa draft genome.</title>
        <authorList>
            <person name="Kono N."/>
            <person name="Arakawa K."/>
        </authorList>
    </citation>
    <scope>NUCLEOTIDE SEQUENCE [LARGE SCALE GENOMIC DNA]</scope>
</reference>
<gene>
    <name evidence="1" type="ORF">CEXT_595481</name>
</gene>
<dbReference type="Proteomes" id="UP001054945">
    <property type="component" value="Unassembled WGS sequence"/>
</dbReference>
<accession>A0AAV4XYY4</accession>
<comment type="caution">
    <text evidence="1">The sequence shown here is derived from an EMBL/GenBank/DDBJ whole genome shotgun (WGS) entry which is preliminary data.</text>
</comment>
<proteinExistence type="predicted"/>
<name>A0AAV4XYY4_CAEEX</name>
<organism evidence="1 2">
    <name type="scientific">Caerostris extrusa</name>
    <name type="common">Bark spider</name>
    <name type="synonym">Caerostris bankana</name>
    <dbReference type="NCBI Taxonomy" id="172846"/>
    <lineage>
        <taxon>Eukaryota</taxon>
        <taxon>Metazoa</taxon>
        <taxon>Ecdysozoa</taxon>
        <taxon>Arthropoda</taxon>
        <taxon>Chelicerata</taxon>
        <taxon>Arachnida</taxon>
        <taxon>Araneae</taxon>
        <taxon>Araneomorphae</taxon>
        <taxon>Entelegynae</taxon>
        <taxon>Araneoidea</taxon>
        <taxon>Araneidae</taxon>
        <taxon>Caerostris</taxon>
    </lineage>
</organism>
<dbReference type="AlphaFoldDB" id="A0AAV4XYY4"/>
<evidence type="ECO:0000313" key="2">
    <source>
        <dbReference type="Proteomes" id="UP001054945"/>
    </source>
</evidence>
<sequence length="123" mass="13903">MCNSIKNLHRSILHTRVCLGVNYHNASKFQSLIRKLTADLNFIAFCHLNGSYPNEAIRDFIEYSPFVETIHWRILFTPVGGWHALVEEGGRGVSVECLCPAVTVDNRTFETGRNLHANCHSCT</sequence>
<evidence type="ECO:0000313" key="1">
    <source>
        <dbReference type="EMBL" id="GIZ00302.1"/>
    </source>
</evidence>
<protein>
    <submittedName>
        <fullName evidence="1">Uncharacterized protein</fullName>
    </submittedName>
</protein>
<keyword evidence="2" id="KW-1185">Reference proteome</keyword>
<dbReference type="EMBL" id="BPLR01001146">
    <property type="protein sequence ID" value="GIZ00302.1"/>
    <property type="molecule type" value="Genomic_DNA"/>
</dbReference>